<dbReference type="SUPFAM" id="SSF102588">
    <property type="entry name" value="LmbE-like"/>
    <property type="match status" value="1"/>
</dbReference>
<keyword evidence="3" id="KW-0472">Membrane</keyword>
<dbReference type="AlphaFoldDB" id="A0A9W6SW89"/>
<dbReference type="PANTHER" id="PTHR12993:SF11">
    <property type="entry name" value="N-ACETYLGLUCOSAMINYL-PHOSPHATIDYLINOSITOL DE-N-ACETYLASE"/>
    <property type="match status" value="1"/>
</dbReference>
<reference evidence="4" key="1">
    <citation type="submission" date="2023-04" db="EMBL/GenBank/DDBJ databases">
        <title>Candida boidinii NBRC 10035.</title>
        <authorList>
            <person name="Ichikawa N."/>
            <person name="Sato H."/>
            <person name="Tonouchi N."/>
        </authorList>
    </citation>
    <scope>NUCLEOTIDE SEQUENCE</scope>
    <source>
        <strain evidence="4">NBRC 10035</strain>
    </source>
</reference>
<gene>
    <name evidence="4" type="ORF">Cboi02_000158100</name>
</gene>
<evidence type="ECO:0000256" key="1">
    <source>
        <dbReference type="ARBA" id="ARBA00006066"/>
    </source>
</evidence>
<dbReference type="GO" id="GO:0005783">
    <property type="term" value="C:endoplasmic reticulum"/>
    <property type="evidence" value="ECO:0007669"/>
    <property type="project" value="TreeGrafter"/>
</dbReference>
<sequence>MVNFNIFKYFRRFICKIISFSVYWIILSTILPNFISNLNYFNSNNESKDIKTDYFSEHTSFYNLNSHEIINNKLNKPITNSDIVLVIAHPDDESMFFGPSILELSKKNYSNNFHIICLSNGDYDNLGEIRYNEFIKSSSILGLNPSNVKIYDAQNGGFNDNINENWDLLKLEKLILNSLENDLKLNKSIVNFLTFDKLGVSNHPNHKSIYYGLNKLIKNLQHFSSLTNTKSDNQIDTDYSVLENKQVNLWTLRTLPVYLKYSSNFITNFELLIKYIKTISSDNLIDKFISLKKIILNSLNQSKIIDYSNFNLLESNNSIKIFADVNSWFVNMASMTFAHYSQIVWFRWFWLLFSKYLNSNELILDSSVDF</sequence>
<comment type="caution">
    <text evidence="4">The sequence shown here is derived from an EMBL/GenBank/DDBJ whole genome shotgun (WGS) entry which is preliminary data.</text>
</comment>
<evidence type="ECO:0000256" key="2">
    <source>
        <dbReference type="ARBA" id="ARBA00012176"/>
    </source>
</evidence>
<protein>
    <recommendedName>
        <fullName evidence="2">N-acetylglucosaminylphosphatidylinositol deacetylase</fullName>
        <ecNumber evidence="2">3.5.1.89</ecNumber>
    </recommendedName>
</protein>
<evidence type="ECO:0000313" key="4">
    <source>
        <dbReference type="EMBL" id="GME68336.1"/>
    </source>
</evidence>
<organism evidence="4 5">
    <name type="scientific">Candida boidinii</name>
    <name type="common">Yeast</name>
    <dbReference type="NCBI Taxonomy" id="5477"/>
    <lineage>
        <taxon>Eukaryota</taxon>
        <taxon>Fungi</taxon>
        <taxon>Dikarya</taxon>
        <taxon>Ascomycota</taxon>
        <taxon>Saccharomycotina</taxon>
        <taxon>Pichiomycetes</taxon>
        <taxon>Pichiales</taxon>
        <taxon>Pichiaceae</taxon>
        <taxon>Ogataea</taxon>
        <taxon>Ogataea/Candida clade</taxon>
    </lineage>
</organism>
<proteinExistence type="inferred from homology"/>
<evidence type="ECO:0000256" key="3">
    <source>
        <dbReference type="SAM" id="Phobius"/>
    </source>
</evidence>
<comment type="similarity">
    <text evidence="1">Belongs to the PIGL family.</text>
</comment>
<dbReference type="GO" id="GO:0000225">
    <property type="term" value="F:N-acetylglucosaminylphosphatidylinositol deacetylase activity"/>
    <property type="evidence" value="ECO:0007669"/>
    <property type="project" value="UniProtKB-EC"/>
</dbReference>
<dbReference type="EC" id="3.5.1.89" evidence="2"/>
<dbReference type="Gene3D" id="3.40.50.10320">
    <property type="entry name" value="LmbE-like"/>
    <property type="match status" value="1"/>
</dbReference>
<dbReference type="Proteomes" id="UP001165120">
    <property type="component" value="Unassembled WGS sequence"/>
</dbReference>
<keyword evidence="3" id="KW-0812">Transmembrane</keyword>
<dbReference type="Pfam" id="PF02585">
    <property type="entry name" value="PIG-L"/>
    <property type="match status" value="1"/>
</dbReference>
<dbReference type="OrthoDB" id="440160at2759"/>
<dbReference type="InterPro" id="IPR024078">
    <property type="entry name" value="LmbE-like_dom_sf"/>
</dbReference>
<dbReference type="PANTHER" id="PTHR12993">
    <property type="entry name" value="N-ACETYLGLUCOSAMINYL-PHOSPHATIDYLINOSITOL DE-N-ACETYLASE-RELATED"/>
    <property type="match status" value="1"/>
</dbReference>
<keyword evidence="5" id="KW-1185">Reference proteome</keyword>
<dbReference type="InterPro" id="IPR003737">
    <property type="entry name" value="GlcNAc_PI_deacetylase-related"/>
</dbReference>
<dbReference type="EMBL" id="BSXN01000385">
    <property type="protein sequence ID" value="GME68336.1"/>
    <property type="molecule type" value="Genomic_DNA"/>
</dbReference>
<accession>A0A9W6SW89</accession>
<name>A0A9W6SW89_CANBO</name>
<feature type="transmembrane region" description="Helical" evidence="3">
    <location>
        <begin position="13"/>
        <end position="35"/>
    </location>
</feature>
<keyword evidence="3" id="KW-1133">Transmembrane helix</keyword>
<evidence type="ECO:0000313" key="5">
    <source>
        <dbReference type="Proteomes" id="UP001165120"/>
    </source>
</evidence>